<evidence type="ECO:0000259" key="8">
    <source>
        <dbReference type="Pfam" id="PF00155"/>
    </source>
</evidence>
<dbReference type="AlphaFoldDB" id="A0A7J7LYY4"/>
<dbReference type="Pfam" id="PF00155">
    <property type="entry name" value="Aminotran_1_2"/>
    <property type="match status" value="1"/>
</dbReference>
<comment type="cofactor">
    <cofactor evidence="1">
        <name>pyridoxal 5'-phosphate</name>
        <dbReference type="ChEBI" id="CHEBI:597326"/>
    </cofactor>
</comment>
<organism evidence="9 10">
    <name type="scientific">Kingdonia uniflora</name>
    <dbReference type="NCBI Taxonomy" id="39325"/>
    <lineage>
        <taxon>Eukaryota</taxon>
        <taxon>Viridiplantae</taxon>
        <taxon>Streptophyta</taxon>
        <taxon>Embryophyta</taxon>
        <taxon>Tracheophyta</taxon>
        <taxon>Spermatophyta</taxon>
        <taxon>Magnoliopsida</taxon>
        <taxon>Ranunculales</taxon>
        <taxon>Circaeasteraceae</taxon>
        <taxon>Kingdonia</taxon>
    </lineage>
</organism>
<keyword evidence="6" id="KW-0663">Pyridoxal phosphate</keyword>
<comment type="catalytic activity">
    <reaction evidence="7">
        <text>L-histidinol phosphate + 2-oxoglutarate = 3-(imidazol-4-yl)-2-oxopropyl phosphate + L-glutamate</text>
        <dbReference type="Rhea" id="RHEA:23744"/>
        <dbReference type="ChEBI" id="CHEBI:16810"/>
        <dbReference type="ChEBI" id="CHEBI:29985"/>
        <dbReference type="ChEBI" id="CHEBI:57766"/>
        <dbReference type="ChEBI" id="CHEBI:57980"/>
        <dbReference type="EC" id="2.6.1.9"/>
    </reaction>
</comment>
<evidence type="ECO:0000256" key="6">
    <source>
        <dbReference type="ARBA" id="ARBA00022898"/>
    </source>
</evidence>
<comment type="caution">
    <text evidence="9">The sequence shown here is derived from an EMBL/GenBank/DDBJ whole genome shotgun (WGS) entry which is preliminary data.</text>
</comment>
<name>A0A7J7LYY4_9MAGN</name>
<evidence type="ECO:0000256" key="5">
    <source>
        <dbReference type="ARBA" id="ARBA00022679"/>
    </source>
</evidence>
<dbReference type="Gene3D" id="3.90.1150.10">
    <property type="entry name" value="Aspartate Aminotransferase, domain 1"/>
    <property type="match status" value="1"/>
</dbReference>
<dbReference type="Gene3D" id="3.40.640.10">
    <property type="entry name" value="Type I PLP-dependent aspartate aminotransferase-like (Major domain)"/>
    <property type="match status" value="1"/>
</dbReference>
<dbReference type="SUPFAM" id="SSF53383">
    <property type="entry name" value="PLP-dependent transferases"/>
    <property type="match status" value="1"/>
</dbReference>
<dbReference type="EMBL" id="JACGCM010001872">
    <property type="protein sequence ID" value="KAF6147851.1"/>
    <property type="molecule type" value="Genomic_DNA"/>
</dbReference>
<feature type="domain" description="Aminotransferase class I/classII large" evidence="8">
    <location>
        <begin position="439"/>
        <end position="568"/>
    </location>
</feature>
<keyword evidence="4" id="KW-0032">Aminotransferase</keyword>
<proteinExistence type="predicted"/>
<dbReference type="InterPro" id="IPR015421">
    <property type="entry name" value="PyrdxlP-dep_Trfase_major"/>
</dbReference>
<evidence type="ECO:0000313" key="9">
    <source>
        <dbReference type="EMBL" id="KAF6147851.1"/>
    </source>
</evidence>
<gene>
    <name evidence="9" type="ORF">GIB67_014431</name>
</gene>
<dbReference type="OrthoDB" id="1722694at2759"/>
<reference evidence="9 10" key="1">
    <citation type="journal article" date="2020" name="IScience">
        <title>Genome Sequencing of the Endangered Kingdonia uniflora (Circaeasteraceae, Ranunculales) Reveals Potential Mechanisms of Evolutionary Specialization.</title>
        <authorList>
            <person name="Sun Y."/>
            <person name="Deng T."/>
            <person name="Zhang A."/>
            <person name="Moore M.J."/>
            <person name="Landis J.B."/>
            <person name="Lin N."/>
            <person name="Zhang H."/>
            <person name="Zhang X."/>
            <person name="Huang J."/>
            <person name="Zhang X."/>
            <person name="Sun H."/>
            <person name="Wang H."/>
        </authorList>
    </citation>
    <scope>NUCLEOTIDE SEQUENCE [LARGE SCALE GENOMIC DNA]</scope>
    <source>
        <strain evidence="9">TB1705</strain>
        <tissue evidence="9">Leaf</tissue>
    </source>
</reference>
<protein>
    <recommendedName>
        <fullName evidence="3">histidinol-phosphate transaminase</fullName>
        <ecNumber evidence="3">2.6.1.9</ecNumber>
    </recommendedName>
</protein>
<sequence length="575" mass="64314">MELHQAPVHNQAYGYHTRLTFFHYIPRMLAHLTEMEVKHRCNQILELGFPMGGIAKLFAQDWEGDVTVVMPATLAQYSKIIQNPSHVELQKAANQGRRCTWEKLSAIKANCGIELALDECVALLNHMRRLKRSAERAASASHGHLPSTIRFNASKRIPSWNCIARENSTGSLEEDFLNDVASSFQQGGSGNLGTPTGRNFRSHRGVYEGSDSESESADLNTWTRSGGPLMRTASANKFIDFIQSLDVDAADLNKLWTKEDLEMRGLMSHPTSLNIPVLAKDPYYHSSRVTTPDRNSENTEFDQRDCIIANSRTTSMNTSSITVTEGDLLQPERIHNGIVFNLVKKEDLSISGRSRDLEYYNSASQSPVAECVQLECLGKEMDDTSEDDDEISPSGTDDSKFVGEFIYTSKGITHQPFLDPGHSLPISLICIFRLNGTRLAGLRVGYGAFPLSIIEYLWRAKQPYSVSVAVEVSACAALQNPIYLETVKDALVRERERLHMLLKEVPFLNPYPSYSSFILCEVTAGKDAKKLKDDLAQMGVMIRHYNNKELKGYVRVSVGKPEHTDILMKCLKVLT</sequence>
<evidence type="ECO:0000256" key="3">
    <source>
        <dbReference type="ARBA" id="ARBA00012748"/>
    </source>
</evidence>
<evidence type="ECO:0000256" key="2">
    <source>
        <dbReference type="ARBA" id="ARBA00005011"/>
    </source>
</evidence>
<evidence type="ECO:0000313" key="10">
    <source>
        <dbReference type="Proteomes" id="UP000541444"/>
    </source>
</evidence>
<keyword evidence="5" id="KW-0808">Transferase</keyword>
<evidence type="ECO:0000256" key="4">
    <source>
        <dbReference type="ARBA" id="ARBA00022576"/>
    </source>
</evidence>
<dbReference type="InterPro" id="IPR004839">
    <property type="entry name" value="Aminotransferase_I/II_large"/>
</dbReference>
<dbReference type="InterPro" id="IPR015424">
    <property type="entry name" value="PyrdxlP-dep_Trfase"/>
</dbReference>
<dbReference type="InterPro" id="IPR015422">
    <property type="entry name" value="PyrdxlP-dep_Trfase_small"/>
</dbReference>
<accession>A0A7J7LYY4</accession>
<keyword evidence="10" id="KW-1185">Reference proteome</keyword>
<evidence type="ECO:0000256" key="1">
    <source>
        <dbReference type="ARBA" id="ARBA00001933"/>
    </source>
</evidence>
<dbReference type="PANTHER" id="PTHR42885:SF2">
    <property type="entry name" value="HISTIDINOL-PHOSPHATE AMINOTRANSFERASE"/>
    <property type="match status" value="1"/>
</dbReference>
<dbReference type="Proteomes" id="UP000541444">
    <property type="component" value="Unassembled WGS sequence"/>
</dbReference>
<dbReference type="EC" id="2.6.1.9" evidence="3"/>
<comment type="pathway">
    <text evidence="2">Amino-acid biosynthesis; L-histidine biosynthesis; L-histidine from 5-phospho-alpha-D-ribose 1-diphosphate: step 7/9.</text>
</comment>
<evidence type="ECO:0000256" key="7">
    <source>
        <dbReference type="ARBA" id="ARBA00047481"/>
    </source>
</evidence>
<dbReference type="GO" id="GO:0030170">
    <property type="term" value="F:pyridoxal phosphate binding"/>
    <property type="evidence" value="ECO:0007669"/>
    <property type="project" value="InterPro"/>
</dbReference>
<dbReference type="GO" id="GO:0004400">
    <property type="term" value="F:histidinol-phosphate transaminase activity"/>
    <property type="evidence" value="ECO:0007669"/>
    <property type="project" value="UniProtKB-EC"/>
</dbReference>
<dbReference type="PANTHER" id="PTHR42885">
    <property type="entry name" value="HISTIDINOL-PHOSPHATE AMINOTRANSFERASE-RELATED"/>
    <property type="match status" value="1"/>
</dbReference>